<evidence type="ECO:0000313" key="3">
    <source>
        <dbReference type="EMBL" id="KEI67465.1"/>
    </source>
</evidence>
<feature type="coiled-coil region" evidence="1">
    <location>
        <begin position="20"/>
        <end position="65"/>
    </location>
</feature>
<keyword evidence="1" id="KW-0175">Coiled coil</keyword>
<feature type="region of interest" description="Disordered" evidence="2">
    <location>
        <begin position="132"/>
        <end position="197"/>
    </location>
</feature>
<name>A0A073CTY6_PLAA1</name>
<sequence length="197" mass="23205">MGLFEDFSNFLETRLEEFLKDNPHLELQALEEQLREQEEDTLKLIAELNRKEKKLQAEILEVAQDVQKWHKWVQKAQAANRLDLVAAAQEREAGFLRQGNQLWGQMQGVKDRIQKSKEVYYQVQQRHKEVKVKAAEVEANRSKSKAQENPQNSRETQGWNQSKSSGSSNSFNDSLERKFKQWEMDEELEDLKRNMGR</sequence>
<dbReference type="eggNOG" id="COG1842">
    <property type="taxonomic scope" value="Bacteria"/>
</dbReference>
<dbReference type="RefSeq" id="WP_042154570.1">
    <property type="nucleotide sequence ID" value="NZ_CM002803.1"/>
</dbReference>
<dbReference type="InterPro" id="IPR030816">
    <property type="entry name" value="CHP04376"/>
</dbReference>
<evidence type="ECO:0008006" key="5">
    <source>
        <dbReference type="Google" id="ProtNLM"/>
    </source>
</evidence>
<dbReference type="EMBL" id="CM002803">
    <property type="protein sequence ID" value="KEI67465.1"/>
    <property type="molecule type" value="Genomic_DNA"/>
</dbReference>
<gene>
    <name evidence="3" type="ORF">A19Y_2571</name>
</gene>
<keyword evidence="4" id="KW-1185">Reference proteome</keyword>
<feature type="compositionally biased region" description="Low complexity" evidence="2">
    <location>
        <begin position="160"/>
        <end position="173"/>
    </location>
</feature>
<dbReference type="HOGENOM" id="CLU_1439495_0_0_3"/>
<dbReference type="STRING" id="388467.A19Y_2571"/>
<feature type="compositionally biased region" description="Polar residues" evidence="2">
    <location>
        <begin position="147"/>
        <end position="159"/>
    </location>
</feature>
<evidence type="ECO:0000256" key="2">
    <source>
        <dbReference type="SAM" id="MobiDB-lite"/>
    </source>
</evidence>
<dbReference type="PATRIC" id="fig|388467.6.peg.2514"/>
<accession>A0A073CTY6</accession>
<feature type="compositionally biased region" description="Basic and acidic residues" evidence="2">
    <location>
        <begin position="132"/>
        <end position="141"/>
    </location>
</feature>
<evidence type="ECO:0000256" key="1">
    <source>
        <dbReference type="SAM" id="Coils"/>
    </source>
</evidence>
<feature type="compositionally biased region" description="Basic and acidic residues" evidence="2">
    <location>
        <begin position="174"/>
        <end position="183"/>
    </location>
</feature>
<reference evidence="3 4" key="1">
    <citation type="journal article" date="2014" name="Appl. Environ. Microbiol.">
        <title>Elucidation of insertion elements encoded on plasmids and in vitro construction of shuttle vectors from the toxic cyanobacterium Planktothrix.</title>
        <authorList>
            <person name="Christiansen G."/>
            <person name="Goesmann A."/>
            <person name="Kurmayer R."/>
        </authorList>
    </citation>
    <scope>NUCLEOTIDE SEQUENCE [LARGE SCALE GENOMIC DNA]</scope>
    <source>
        <strain evidence="3 4">NIVA-CYA 126/8</strain>
    </source>
</reference>
<proteinExistence type="predicted"/>
<dbReference type="GeneID" id="77288963"/>
<protein>
    <recommendedName>
        <fullName evidence="5">TIGR04376 family protein</fullName>
    </recommendedName>
</protein>
<evidence type="ECO:0000313" key="4">
    <source>
        <dbReference type="Proteomes" id="UP000027395"/>
    </source>
</evidence>
<dbReference type="NCBIfam" id="TIGR04376">
    <property type="entry name" value="TIGR04376 family protein"/>
    <property type="match status" value="1"/>
</dbReference>
<dbReference type="Proteomes" id="UP000027395">
    <property type="component" value="Chromosome"/>
</dbReference>
<organism evidence="3 4">
    <name type="scientific">Planktothrix agardhii (strain NIVA-CYA 126/8)</name>
    <dbReference type="NCBI Taxonomy" id="388467"/>
    <lineage>
        <taxon>Bacteria</taxon>
        <taxon>Bacillati</taxon>
        <taxon>Cyanobacteriota</taxon>
        <taxon>Cyanophyceae</taxon>
        <taxon>Oscillatoriophycideae</taxon>
        <taxon>Oscillatoriales</taxon>
        <taxon>Microcoleaceae</taxon>
        <taxon>Planktothrix</taxon>
    </lineage>
</organism>
<dbReference type="AlphaFoldDB" id="A0A073CTY6"/>